<dbReference type="GO" id="GO:0047598">
    <property type="term" value="F:7-dehydrocholesterol reductase activity"/>
    <property type="evidence" value="ECO:0007669"/>
    <property type="project" value="UniProtKB-EC"/>
</dbReference>
<organism evidence="19">
    <name type="scientific">Chrysotila carterae</name>
    <name type="common">Marine alga</name>
    <name type="synonym">Syracosphaera carterae</name>
    <dbReference type="NCBI Taxonomy" id="13221"/>
    <lineage>
        <taxon>Eukaryota</taxon>
        <taxon>Haptista</taxon>
        <taxon>Haptophyta</taxon>
        <taxon>Prymnesiophyceae</taxon>
        <taxon>Isochrysidales</taxon>
        <taxon>Isochrysidaceae</taxon>
        <taxon>Chrysotila</taxon>
    </lineage>
</organism>
<dbReference type="InterPro" id="IPR001171">
    <property type="entry name" value="ERG24_DHCR-like"/>
</dbReference>
<keyword evidence="11" id="KW-0756">Sterol biosynthesis</keyword>
<gene>
    <name evidence="19" type="ORF">PCAR00345_LOCUS19291</name>
    <name evidence="20" type="ORF">PCAR00345_LOCUS19294</name>
</gene>
<evidence type="ECO:0000256" key="2">
    <source>
        <dbReference type="ARBA" id="ARBA00005402"/>
    </source>
</evidence>
<dbReference type="Gene3D" id="1.20.120.1630">
    <property type="match status" value="1"/>
</dbReference>
<keyword evidence="9 18" id="KW-1133">Transmembrane helix</keyword>
<keyword evidence="5 18" id="KW-0812">Transmembrane</keyword>
<keyword evidence="13 18" id="KW-0472">Membrane</keyword>
<keyword evidence="7" id="KW-0521">NADP</keyword>
<dbReference type="EMBL" id="HBIZ01030281">
    <property type="protein sequence ID" value="CAE0766682.1"/>
    <property type="molecule type" value="Transcribed_RNA"/>
</dbReference>
<evidence type="ECO:0000256" key="6">
    <source>
        <dbReference type="ARBA" id="ARBA00022778"/>
    </source>
</evidence>
<dbReference type="AlphaFoldDB" id="A0A6S9X8S3"/>
<protein>
    <recommendedName>
        <fullName evidence="16">7-dehydrocholesterol reductase</fullName>
        <ecNumber evidence="16">1.3.1.21</ecNumber>
    </recommendedName>
    <alternativeName>
        <fullName evidence="17">Sterol Delta(7)-reductase</fullName>
    </alternativeName>
</protein>
<evidence type="ECO:0000256" key="18">
    <source>
        <dbReference type="SAM" id="Phobius"/>
    </source>
</evidence>
<keyword evidence="15" id="KW-0753">Steroid metabolism</keyword>
<evidence type="ECO:0000256" key="12">
    <source>
        <dbReference type="ARBA" id="ARBA00023098"/>
    </source>
</evidence>
<evidence type="ECO:0000256" key="10">
    <source>
        <dbReference type="ARBA" id="ARBA00023002"/>
    </source>
</evidence>
<evidence type="ECO:0000256" key="17">
    <source>
        <dbReference type="ARBA" id="ARBA00042688"/>
    </source>
</evidence>
<dbReference type="GO" id="GO:0016132">
    <property type="term" value="P:brassinosteroid biosynthetic process"/>
    <property type="evidence" value="ECO:0007669"/>
    <property type="project" value="TreeGrafter"/>
</dbReference>
<evidence type="ECO:0000256" key="1">
    <source>
        <dbReference type="ARBA" id="ARBA00004141"/>
    </source>
</evidence>
<keyword evidence="14" id="KW-1207">Sterol metabolism</keyword>
<dbReference type="PANTHER" id="PTHR21257:SF38">
    <property type="entry name" value="7-DEHYDROCHOLESTEROL REDUCTASE"/>
    <property type="match status" value="1"/>
</dbReference>
<dbReference type="EC" id="1.3.1.21" evidence="16"/>
<dbReference type="Pfam" id="PF01222">
    <property type="entry name" value="ERG4_ERG24"/>
    <property type="match status" value="1"/>
</dbReference>
<comment type="subcellular location">
    <subcellularLocation>
        <location evidence="1">Membrane</location>
        <topology evidence="1">Multi-pass membrane protein</topology>
    </subcellularLocation>
</comment>
<evidence type="ECO:0000256" key="14">
    <source>
        <dbReference type="ARBA" id="ARBA00023166"/>
    </source>
</evidence>
<accession>A0A6S9X8S3</accession>
<keyword evidence="6" id="KW-0152">Cholesterol biosynthesis</keyword>
<comment type="similarity">
    <text evidence="2">Belongs to the ERG4/ERG24 family.</text>
</comment>
<reference evidence="19" key="1">
    <citation type="submission" date="2021-01" db="EMBL/GenBank/DDBJ databases">
        <authorList>
            <person name="Corre E."/>
            <person name="Pelletier E."/>
            <person name="Niang G."/>
            <person name="Scheremetjew M."/>
            <person name="Finn R."/>
            <person name="Kale V."/>
            <person name="Holt S."/>
            <person name="Cochrane G."/>
            <person name="Meng A."/>
            <person name="Brown T."/>
            <person name="Cohen L."/>
        </authorList>
    </citation>
    <scope>NUCLEOTIDE SEQUENCE</scope>
    <source>
        <strain evidence="19">CCMP645</strain>
    </source>
</reference>
<evidence type="ECO:0000256" key="5">
    <source>
        <dbReference type="ARBA" id="ARBA00022692"/>
    </source>
</evidence>
<evidence type="ECO:0000256" key="13">
    <source>
        <dbReference type="ARBA" id="ARBA00023136"/>
    </source>
</evidence>
<evidence type="ECO:0000313" key="20">
    <source>
        <dbReference type="EMBL" id="CAE0766682.1"/>
    </source>
</evidence>
<sequence length="202" mass="22965">MHDCPNARNAGYMRSIDIIIDRAGFYETWGCLVWVPSVYTLHTRAAVGIPSGLGWVGATFIFVIGLAGVGLNFWADHQRQMFRESEGKMKVWGKKAEFIEATYTAKNAETNKMETHKSLLLASGWWGLARHLQYSFELTAAWSWGLLGGGTHSLLPLFYPAFLTVLLVHRASRDQEKCLAKYGDDYKKYMQLVPYKIIPYLY</sequence>
<keyword evidence="12" id="KW-0443">Lipid metabolism</keyword>
<dbReference type="GO" id="GO:0005789">
    <property type="term" value="C:endoplasmic reticulum membrane"/>
    <property type="evidence" value="ECO:0007669"/>
    <property type="project" value="TreeGrafter"/>
</dbReference>
<proteinExistence type="inferred from homology"/>
<keyword evidence="10" id="KW-0560">Oxidoreductase</keyword>
<dbReference type="GO" id="GO:0006695">
    <property type="term" value="P:cholesterol biosynthetic process"/>
    <property type="evidence" value="ECO:0007669"/>
    <property type="project" value="UniProtKB-KW"/>
</dbReference>
<evidence type="ECO:0000256" key="7">
    <source>
        <dbReference type="ARBA" id="ARBA00022857"/>
    </source>
</evidence>
<dbReference type="PANTHER" id="PTHR21257">
    <property type="entry name" value="DELTA(14)-STEROL REDUCTASE"/>
    <property type="match status" value="1"/>
</dbReference>
<evidence type="ECO:0000256" key="15">
    <source>
        <dbReference type="ARBA" id="ARBA00023221"/>
    </source>
</evidence>
<evidence type="ECO:0000256" key="9">
    <source>
        <dbReference type="ARBA" id="ARBA00022989"/>
    </source>
</evidence>
<evidence type="ECO:0000256" key="16">
    <source>
        <dbReference type="ARBA" id="ARBA00038851"/>
    </source>
</evidence>
<evidence type="ECO:0000313" key="19">
    <source>
        <dbReference type="EMBL" id="CAE0766679.1"/>
    </source>
</evidence>
<name>A0A6S9X8S3_CHRCT</name>
<keyword evidence="8" id="KW-0752">Steroid biosynthesis</keyword>
<evidence type="ECO:0000256" key="3">
    <source>
        <dbReference type="ARBA" id="ARBA00022516"/>
    </source>
</evidence>
<evidence type="ECO:0000256" key="8">
    <source>
        <dbReference type="ARBA" id="ARBA00022955"/>
    </source>
</evidence>
<feature type="transmembrane region" description="Helical" evidence="18">
    <location>
        <begin position="53"/>
        <end position="75"/>
    </location>
</feature>
<keyword evidence="3" id="KW-0444">Lipid biosynthesis</keyword>
<evidence type="ECO:0000256" key="4">
    <source>
        <dbReference type="ARBA" id="ARBA00022548"/>
    </source>
</evidence>
<keyword evidence="4" id="KW-0153">Cholesterol metabolism</keyword>
<evidence type="ECO:0000256" key="11">
    <source>
        <dbReference type="ARBA" id="ARBA00023011"/>
    </source>
</evidence>
<dbReference type="EMBL" id="HBIZ01030278">
    <property type="protein sequence ID" value="CAE0766679.1"/>
    <property type="molecule type" value="Transcribed_RNA"/>
</dbReference>